<keyword evidence="1" id="KW-0472">Membrane</keyword>
<keyword evidence="1" id="KW-0812">Transmembrane</keyword>
<accession>A0A3G9G1Y8</accession>
<dbReference type="AlphaFoldDB" id="A0A3G9G1Y8"/>
<reference evidence="3" key="1">
    <citation type="journal article" date="2017" name="Biotechnol. Biofuels">
        <title>Evaluation of environmental bacterial communities as a factor affecting the growth of duckweed Lemna minor.</title>
        <authorList>
            <person name="Ishizawa H."/>
            <person name="Kuroda M."/>
            <person name="Morikawa M."/>
            <person name="Ike M."/>
        </authorList>
    </citation>
    <scope>NUCLEOTIDE SEQUENCE [LARGE SCALE GENOMIC DNA]</scope>
    <source>
        <strain evidence="3">M6</strain>
    </source>
</reference>
<dbReference type="RefSeq" id="WP_126422365.1">
    <property type="nucleotide sequence ID" value="NZ_AP018827.1"/>
</dbReference>
<evidence type="ECO:0000256" key="1">
    <source>
        <dbReference type="SAM" id="Phobius"/>
    </source>
</evidence>
<proteinExistence type="predicted"/>
<reference evidence="3" key="2">
    <citation type="journal article" date="2017" name="Plant Physiol. Biochem.">
        <title>Differential oxidative and antioxidative response of duckweed Lemna minor toward plant growth promoting/inhibiting bacteria.</title>
        <authorList>
            <person name="Ishizawa H."/>
            <person name="Kuroda M."/>
            <person name="Morikawa M."/>
            <person name="Ike M."/>
        </authorList>
    </citation>
    <scope>NUCLEOTIDE SEQUENCE [LARGE SCALE GENOMIC DNA]</scope>
    <source>
        <strain evidence="3">M6</strain>
    </source>
</reference>
<feature type="transmembrane region" description="Helical" evidence="1">
    <location>
        <begin position="16"/>
        <end position="38"/>
    </location>
</feature>
<protein>
    <submittedName>
        <fullName evidence="2">Uncharacterized protein</fullName>
    </submittedName>
</protein>
<dbReference type="EMBL" id="AP018827">
    <property type="protein sequence ID" value="BBF81342.1"/>
    <property type="molecule type" value="Genomic_DNA"/>
</dbReference>
<evidence type="ECO:0000313" key="3">
    <source>
        <dbReference type="Proteomes" id="UP000278756"/>
    </source>
</evidence>
<sequence>MQDTYKATTRIEPLKWLIAALETVLGLMGALVLILYFYTGSFAGAGQKLDAGLKAIWLFVAPFVGQG</sequence>
<dbReference type="Proteomes" id="UP000278756">
    <property type="component" value="Chromosome 1"/>
</dbReference>
<organism evidence="2 3">
    <name type="scientific">Asticcacaulis excentricus</name>
    <dbReference type="NCBI Taxonomy" id="78587"/>
    <lineage>
        <taxon>Bacteria</taxon>
        <taxon>Pseudomonadati</taxon>
        <taxon>Pseudomonadota</taxon>
        <taxon>Alphaproteobacteria</taxon>
        <taxon>Caulobacterales</taxon>
        <taxon>Caulobacteraceae</taxon>
        <taxon>Asticcacaulis</taxon>
    </lineage>
</organism>
<keyword evidence="1" id="KW-1133">Transmembrane helix</keyword>
<evidence type="ECO:0000313" key="2">
    <source>
        <dbReference type="EMBL" id="BBF81342.1"/>
    </source>
</evidence>
<dbReference type="OrthoDB" id="7173947at2"/>
<gene>
    <name evidence="2" type="ORF">EM6_1940</name>
</gene>
<name>A0A3G9G1Y8_9CAUL</name>